<evidence type="ECO:0000256" key="1">
    <source>
        <dbReference type="ARBA" id="ARBA00001933"/>
    </source>
</evidence>
<dbReference type="eggNOG" id="KOG0053">
    <property type="taxonomic scope" value="Eukaryota"/>
</dbReference>
<dbReference type="OrthoDB" id="10047078at2759"/>
<keyword evidence="2 5" id="KW-0663">Pyridoxal phosphate</keyword>
<dbReference type="AlphaFoldDB" id="U4LL51"/>
<dbReference type="GO" id="GO:0003962">
    <property type="term" value="F:cystathionine gamma-synthase activity"/>
    <property type="evidence" value="ECO:0007669"/>
    <property type="project" value="TreeGrafter"/>
</dbReference>
<comment type="cofactor">
    <cofactor evidence="1 5">
        <name>pyridoxal 5'-phosphate</name>
        <dbReference type="ChEBI" id="CHEBI:597326"/>
    </cofactor>
</comment>
<evidence type="ECO:0000256" key="4">
    <source>
        <dbReference type="ARBA" id="ARBA00061376"/>
    </source>
</evidence>
<reference evidence="6 7" key="1">
    <citation type="journal article" date="2013" name="PLoS Genet.">
        <title>The genome and development-dependent transcriptomes of Pyronema confluens: a window into fungal evolution.</title>
        <authorList>
            <person name="Traeger S."/>
            <person name="Altegoer F."/>
            <person name="Freitag M."/>
            <person name="Gabaldon T."/>
            <person name="Kempken F."/>
            <person name="Kumar A."/>
            <person name="Marcet-Houben M."/>
            <person name="Poggeler S."/>
            <person name="Stajich J.E."/>
            <person name="Nowrousian M."/>
        </authorList>
    </citation>
    <scope>NUCLEOTIDE SEQUENCE [LARGE SCALE GENOMIC DNA]</scope>
    <source>
        <strain evidence="7">CBS 100304</strain>
        <tissue evidence="6">Vegetative mycelium</tissue>
    </source>
</reference>
<dbReference type="Gene3D" id="3.90.1150.10">
    <property type="entry name" value="Aspartate Aminotransferase, domain 1"/>
    <property type="match status" value="1"/>
</dbReference>
<evidence type="ECO:0000256" key="3">
    <source>
        <dbReference type="ARBA" id="ARBA00034478"/>
    </source>
</evidence>
<dbReference type="Gene3D" id="3.40.640.10">
    <property type="entry name" value="Type I PLP-dependent aspartate aminotransferase-like (Major domain)"/>
    <property type="match status" value="1"/>
</dbReference>
<dbReference type="InterPro" id="IPR000277">
    <property type="entry name" value="Cys/Met-Metab_PyrdxlP-dep_enz"/>
</dbReference>
<evidence type="ECO:0000313" key="7">
    <source>
        <dbReference type="Proteomes" id="UP000018144"/>
    </source>
</evidence>
<dbReference type="STRING" id="1076935.U4LL51"/>
<dbReference type="Pfam" id="PF01053">
    <property type="entry name" value="Cys_Met_Meta_PP"/>
    <property type="match status" value="1"/>
</dbReference>
<protein>
    <submittedName>
        <fullName evidence="6">Similar to Cystathionine gamma-synthase acc. no. P38675</fullName>
    </submittedName>
</protein>
<name>U4LL51_PYROM</name>
<accession>U4LL51</accession>
<dbReference type="SUPFAM" id="SSF53383">
    <property type="entry name" value="PLP-dependent transferases"/>
    <property type="match status" value="1"/>
</dbReference>
<dbReference type="FunFam" id="3.90.1150.10:FF:000063">
    <property type="entry name" value="Probable cystathionine gamma-synthase"/>
    <property type="match status" value="1"/>
</dbReference>
<dbReference type="InterPro" id="IPR015421">
    <property type="entry name" value="PyrdxlP-dep_Trfase_major"/>
</dbReference>
<dbReference type="GO" id="GO:0030170">
    <property type="term" value="F:pyridoxal phosphate binding"/>
    <property type="evidence" value="ECO:0007669"/>
    <property type="project" value="InterPro"/>
</dbReference>
<dbReference type="InterPro" id="IPR015424">
    <property type="entry name" value="PyrdxlP-dep_Trfase"/>
</dbReference>
<comment type="similarity">
    <text evidence="4">Belongs to the trans-sulfuration enzymes family. MET7 subfamily.</text>
</comment>
<comment type="pathway">
    <text evidence="3">Amino-acid biosynthesis; L-methionine biosynthesis via de novo pathway.</text>
</comment>
<sequence>MHCITETIGAIKECNSYAYEDPQHEMSRYEVGCPLPPHDPHAISVSLPTWESNVAWGNKESWVVDKMKTGYPRFFVARSITALAEDVVWRYGNPESETALIFPAKKTAKKCVSFLHAGRIIPLSTNSSEKAAKWLSVFVVVFPKNLWPQARAFWQHTGDGVSTRQVMVLRELWNADLLGIAGATKDSKDRSPVLMGALDKLCDHCIVSTKQQLRNRIAGLISTNSEIAVAEDHVFLYPTGMSAIYAISRSILSVLGSDKKAVCFGFGYTDTLKVLTKLGSGCHFFGTGNSVDLHELSTLLSTGESISAIFCELPTNPLLQTPDLVVLRGLATTYNIPLVVDETIGTFVNVDVLPFADVVVTSLSKAFGGKCNVMGGSVVLNPTSPFYSAFHRSFTEDFEDTYFPLDASVMLSNSAPFSDRIQTMNTNALAISRILARHPTVQTVYYPGLNPEGFDRFRKPKGGYGFLITIRFKRQQSAMDFFDALDVAKGPSLGTVFTLACPYTLLAHMSEIDWAAEYGVVEDLVRISVGVEEMSELVAVVEKALAVLEVETVQVERPRL</sequence>
<dbReference type="Proteomes" id="UP000018144">
    <property type="component" value="Unassembled WGS sequence"/>
</dbReference>
<keyword evidence="7" id="KW-1185">Reference proteome</keyword>
<evidence type="ECO:0000313" key="6">
    <source>
        <dbReference type="EMBL" id="CCX32824.1"/>
    </source>
</evidence>
<dbReference type="InterPro" id="IPR015422">
    <property type="entry name" value="PyrdxlP-dep_Trfase_small"/>
</dbReference>
<evidence type="ECO:0000256" key="2">
    <source>
        <dbReference type="ARBA" id="ARBA00022898"/>
    </source>
</evidence>
<organism evidence="6 7">
    <name type="scientific">Pyronema omphalodes (strain CBS 100304)</name>
    <name type="common">Pyronema confluens</name>
    <dbReference type="NCBI Taxonomy" id="1076935"/>
    <lineage>
        <taxon>Eukaryota</taxon>
        <taxon>Fungi</taxon>
        <taxon>Dikarya</taxon>
        <taxon>Ascomycota</taxon>
        <taxon>Pezizomycotina</taxon>
        <taxon>Pezizomycetes</taxon>
        <taxon>Pezizales</taxon>
        <taxon>Pyronemataceae</taxon>
        <taxon>Pyronema</taxon>
    </lineage>
</organism>
<dbReference type="PANTHER" id="PTHR42699:SF1">
    <property type="entry name" value="CYSTATHIONINE GAMMA-SYNTHASE-RELATED"/>
    <property type="match status" value="1"/>
</dbReference>
<dbReference type="OMA" id="CITETIG"/>
<evidence type="ECO:0000256" key="5">
    <source>
        <dbReference type="RuleBase" id="RU362118"/>
    </source>
</evidence>
<dbReference type="GO" id="GO:0019346">
    <property type="term" value="P:transsulfuration"/>
    <property type="evidence" value="ECO:0007669"/>
    <property type="project" value="InterPro"/>
</dbReference>
<dbReference type="PANTHER" id="PTHR42699">
    <property type="match status" value="1"/>
</dbReference>
<proteinExistence type="inferred from homology"/>
<dbReference type="EMBL" id="HF935907">
    <property type="protein sequence ID" value="CCX32824.1"/>
    <property type="molecule type" value="Genomic_DNA"/>
</dbReference>
<gene>
    <name evidence="6" type="ORF">PCON_13675</name>
</gene>
<dbReference type="InterPro" id="IPR051750">
    <property type="entry name" value="Trans-sulfuration_enzymes"/>
</dbReference>